<dbReference type="AlphaFoldDB" id="A0A9D3YDL1"/>
<proteinExistence type="predicted"/>
<dbReference type="SUPFAM" id="SSF81321">
    <property type="entry name" value="Family A G protein-coupled receptor-like"/>
    <property type="match status" value="1"/>
</dbReference>
<evidence type="ECO:0000256" key="2">
    <source>
        <dbReference type="ARBA" id="ARBA00022692"/>
    </source>
</evidence>
<dbReference type="EMBL" id="JAIWYP010000016">
    <property type="protein sequence ID" value="KAH3696554.1"/>
    <property type="molecule type" value="Genomic_DNA"/>
</dbReference>
<dbReference type="Proteomes" id="UP000828390">
    <property type="component" value="Unassembled WGS sequence"/>
</dbReference>
<feature type="domain" description="G-protein coupled receptors family 1 profile" evidence="9">
    <location>
        <begin position="66"/>
        <end position="330"/>
    </location>
</feature>
<keyword evidence="6" id="KW-0675">Receptor</keyword>
<dbReference type="GO" id="GO:0005886">
    <property type="term" value="C:plasma membrane"/>
    <property type="evidence" value="ECO:0007669"/>
    <property type="project" value="TreeGrafter"/>
</dbReference>
<evidence type="ECO:0000259" key="9">
    <source>
        <dbReference type="PROSITE" id="PS50262"/>
    </source>
</evidence>
<feature type="transmembrane region" description="Helical" evidence="8">
    <location>
        <begin position="314"/>
        <end position="333"/>
    </location>
</feature>
<sequence>MASDMHERHFLMKRLNASTTQANITSDNLGSCTTQSNINDDYHAYQTSVSVEKYCIPVICILGFLGNTFSTATFLRRPLAKAPCSLYLAVRGISDNGFLLSLMLTWVSSTFELRLSQVKVVCQCIIFLTYVCGCVSVWLCVFITFDNFILIPSPLSAKRVCCVRVSKICTTVLVLFTVAVYNTSLWVIHADCSHNTEYTRLTQFLVYTDTMLTLILPTVLIFTLLSVITYKVIHILHIRRIHMSLLEKADSQRLGVLSKTPIPVAKVTKMLFIVSLVFLGLNLPIHIIRLWLLVGTFTKGGVIAPILIATLQTAFQLLYYLSFSINIIVYAVFGSNFRRVFIKTFCCHCFNTKSAYSPTEAVNRVRHRRHSFTGIRPPTSSPENGLLVPSAERLVHSDCH</sequence>
<dbReference type="PRINTS" id="PR00237">
    <property type="entry name" value="GPCRRHODOPSN"/>
</dbReference>
<accession>A0A9D3YDL1</accession>
<gene>
    <name evidence="10" type="ORF">DPMN_084029</name>
</gene>
<organism evidence="10 11">
    <name type="scientific">Dreissena polymorpha</name>
    <name type="common">Zebra mussel</name>
    <name type="synonym">Mytilus polymorpha</name>
    <dbReference type="NCBI Taxonomy" id="45954"/>
    <lineage>
        <taxon>Eukaryota</taxon>
        <taxon>Metazoa</taxon>
        <taxon>Spiralia</taxon>
        <taxon>Lophotrochozoa</taxon>
        <taxon>Mollusca</taxon>
        <taxon>Bivalvia</taxon>
        <taxon>Autobranchia</taxon>
        <taxon>Heteroconchia</taxon>
        <taxon>Euheterodonta</taxon>
        <taxon>Imparidentia</taxon>
        <taxon>Neoheterodontei</taxon>
        <taxon>Myida</taxon>
        <taxon>Dreissenoidea</taxon>
        <taxon>Dreissenidae</taxon>
        <taxon>Dreissena</taxon>
    </lineage>
</organism>
<evidence type="ECO:0000256" key="7">
    <source>
        <dbReference type="ARBA" id="ARBA00023224"/>
    </source>
</evidence>
<keyword evidence="4" id="KW-0297">G-protein coupled receptor</keyword>
<feature type="transmembrane region" description="Helical" evidence="8">
    <location>
        <begin position="127"/>
        <end position="151"/>
    </location>
</feature>
<keyword evidence="3 8" id="KW-1133">Transmembrane helix</keyword>
<keyword evidence="5 8" id="KW-0472">Membrane</keyword>
<dbReference type="PANTHER" id="PTHR24243:SF230">
    <property type="entry name" value="G-PROTEIN COUPLED RECEPTORS FAMILY 1 PROFILE DOMAIN-CONTAINING PROTEIN"/>
    <property type="match status" value="1"/>
</dbReference>
<dbReference type="InterPro" id="IPR000276">
    <property type="entry name" value="GPCR_Rhodpsn"/>
</dbReference>
<dbReference type="Pfam" id="PF00001">
    <property type="entry name" value="7tm_1"/>
    <property type="match status" value="1"/>
</dbReference>
<evidence type="ECO:0000256" key="6">
    <source>
        <dbReference type="ARBA" id="ARBA00023170"/>
    </source>
</evidence>
<feature type="transmembrane region" description="Helical" evidence="8">
    <location>
        <begin position="56"/>
        <end position="75"/>
    </location>
</feature>
<keyword evidence="2 8" id="KW-0812">Transmembrane</keyword>
<feature type="transmembrane region" description="Helical" evidence="8">
    <location>
        <begin position="271"/>
        <end position="294"/>
    </location>
</feature>
<evidence type="ECO:0000313" key="11">
    <source>
        <dbReference type="Proteomes" id="UP000828390"/>
    </source>
</evidence>
<evidence type="ECO:0000256" key="3">
    <source>
        <dbReference type="ARBA" id="ARBA00022989"/>
    </source>
</evidence>
<evidence type="ECO:0000256" key="1">
    <source>
        <dbReference type="ARBA" id="ARBA00004141"/>
    </source>
</evidence>
<keyword evidence="11" id="KW-1185">Reference proteome</keyword>
<keyword evidence="7" id="KW-0807">Transducer</keyword>
<protein>
    <recommendedName>
        <fullName evidence="9">G-protein coupled receptors family 1 profile domain-containing protein</fullName>
    </recommendedName>
</protein>
<reference evidence="10" key="2">
    <citation type="submission" date="2020-11" db="EMBL/GenBank/DDBJ databases">
        <authorList>
            <person name="McCartney M.A."/>
            <person name="Auch B."/>
            <person name="Kono T."/>
            <person name="Mallez S."/>
            <person name="Becker A."/>
            <person name="Gohl D.M."/>
            <person name="Silverstein K.A.T."/>
            <person name="Koren S."/>
            <person name="Bechman K.B."/>
            <person name="Herman A."/>
            <person name="Abrahante J.E."/>
            <person name="Garbe J."/>
        </authorList>
    </citation>
    <scope>NUCLEOTIDE SEQUENCE</scope>
    <source>
        <strain evidence="10">Duluth1</strain>
        <tissue evidence="10">Whole animal</tissue>
    </source>
</reference>
<comment type="subcellular location">
    <subcellularLocation>
        <location evidence="1">Membrane</location>
        <topology evidence="1">Multi-pass membrane protein</topology>
    </subcellularLocation>
</comment>
<reference evidence="10" key="1">
    <citation type="journal article" date="2019" name="bioRxiv">
        <title>The Genome of the Zebra Mussel, Dreissena polymorpha: A Resource for Invasive Species Research.</title>
        <authorList>
            <person name="McCartney M.A."/>
            <person name="Auch B."/>
            <person name="Kono T."/>
            <person name="Mallez S."/>
            <person name="Zhang Y."/>
            <person name="Obille A."/>
            <person name="Becker A."/>
            <person name="Abrahante J.E."/>
            <person name="Garbe J."/>
            <person name="Badalamenti J.P."/>
            <person name="Herman A."/>
            <person name="Mangelson H."/>
            <person name="Liachko I."/>
            <person name="Sullivan S."/>
            <person name="Sone E.D."/>
            <person name="Koren S."/>
            <person name="Silverstein K.A.T."/>
            <person name="Beckman K.B."/>
            <person name="Gohl D.M."/>
        </authorList>
    </citation>
    <scope>NUCLEOTIDE SEQUENCE</scope>
    <source>
        <strain evidence="10">Duluth1</strain>
        <tissue evidence="10">Whole animal</tissue>
    </source>
</reference>
<feature type="transmembrane region" description="Helical" evidence="8">
    <location>
        <begin position="210"/>
        <end position="233"/>
    </location>
</feature>
<dbReference type="Gene3D" id="1.20.1070.10">
    <property type="entry name" value="Rhodopsin 7-helix transmembrane proteins"/>
    <property type="match status" value="1"/>
</dbReference>
<feature type="transmembrane region" description="Helical" evidence="8">
    <location>
        <begin position="172"/>
        <end position="190"/>
    </location>
</feature>
<comment type="caution">
    <text evidence="10">The sequence shown here is derived from an EMBL/GenBank/DDBJ whole genome shotgun (WGS) entry which is preliminary data.</text>
</comment>
<dbReference type="InterPro" id="IPR017452">
    <property type="entry name" value="GPCR_Rhodpsn_7TM"/>
</dbReference>
<evidence type="ECO:0000256" key="4">
    <source>
        <dbReference type="ARBA" id="ARBA00023040"/>
    </source>
</evidence>
<evidence type="ECO:0000313" key="10">
    <source>
        <dbReference type="EMBL" id="KAH3696554.1"/>
    </source>
</evidence>
<evidence type="ECO:0000256" key="5">
    <source>
        <dbReference type="ARBA" id="ARBA00023136"/>
    </source>
</evidence>
<dbReference type="GO" id="GO:0004930">
    <property type="term" value="F:G protein-coupled receptor activity"/>
    <property type="evidence" value="ECO:0007669"/>
    <property type="project" value="UniProtKB-KW"/>
</dbReference>
<dbReference type="PANTHER" id="PTHR24243">
    <property type="entry name" value="G-PROTEIN COUPLED RECEPTOR"/>
    <property type="match status" value="1"/>
</dbReference>
<evidence type="ECO:0000256" key="8">
    <source>
        <dbReference type="SAM" id="Phobius"/>
    </source>
</evidence>
<dbReference type="PROSITE" id="PS50262">
    <property type="entry name" value="G_PROTEIN_RECEP_F1_2"/>
    <property type="match status" value="1"/>
</dbReference>
<name>A0A9D3YDL1_DREPO</name>